<dbReference type="AlphaFoldDB" id="A0A0F9BAP6"/>
<evidence type="ECO:0000256" key="1">
    <source>
        <dbReference type="SAM" id="MobiDB-lite"/>
    </source>
</evidence>
<feature type="non-terminal residue" evidence="2">
    <location>
        <position position="1"/>
    </location>
</feature>
<organism evidence="2">
    <name type="scientific">marine sediment metagenome</name>
    <dbReference type="NCBI Taxonomy" id="412755"/>
    <lineage>
        <taxon>unclassified sequences</taxon>
        <taxon>metagenomes</taxon>
        <taxon>ecological metagenomes</taxon>
    </lineage>
</organism>
<protein>
    <submittedName>
        <fullName evidence="2">Uncharacterized protein</fullName>
    </submittedName>
</protein>
<feature type="region of interest" description="Disordered" evidence="1">
    <location>
        <begin position="371"/>
        <end position="390"/>
    </location>
</feature>
<evidence type="ECO:0000313" key="2">
    <source>
        <dbReference type="EMBL" id="KKK81491.1"/>
    </source>
</evidence>
<dbReference type="EMBL" id="LAZR01053100">
    <property type="protein sequence ID" value="KKK81491.1"/>
    <property type="molecule type" value="Genomic_DNA"/>
</dbReference>
<gene>
    <name evidence="2" type="ORF">LCGC14_2812910</name>
</gene>
<name>A0A0F9BAP6_9ZZZZ</name>
<reference evidence="2" key="1">
    <citation type="journal article" date="2015" name="Nature">
        <title>Complex archaea that bridge the gap between prokaryotes and eukaryotes.</title>
        <authorList>
            <person name="Spang A."/>
            <person name="Saw J.H."/>
            <person name="Jorgensen S.L."/>
            <person name="Zaremba-Niedzwiedzka K."/>
            <person name="Martijn J."/>
            <person name="Lind A.E."/>
            <person name="van Eijk R."/>
            <person name="Schleper C."/>
            <person name="Guy L."/>
            <person name="Ettema T.J."/>
        </authorList>
    </citation>
    <scope>NUCLEOTIDE SEQUENCE</scope>
</reference>
<comment type="caution">
    <text evidence="2">The sequence shown here is derived from an EMBL/GenBank/DDBJ whole genome shotgun (WGS) entry which is preliminary data.</text>
</comment>
<feature type="non-terminal residue" evidence="2">
    <location>
        <position position="407"/>
    </location>
</feature>
<sequence>EYSLDELVAMVGGYGGKLANEGETVRLQRPDEPPADEPNFIPHVLEDEVHYATTAPWPTPPVGTVQSLQRVAEDFWGHDAASWATALPTPGMVETGAAEVVGRYVFYNGSAFDGRDSGADARDDAAIAPDKTALLPGRTATFANYTSYNKGINGIIIDVAGLSDPGALDAAIDFEFKVGNRSDFTSWTTAPAPLPIAVRPGEGINRSDRVTIRFAANDVEKQWLRVTILDTDQTGLSRPDVFYFGSAIGETGDSVVDAIVDAELAAAGAMANATGVAVSEVKGLADGAVSHALAALAGLRGAVGQVFGEANIGFQQPPKLREFGHGGSTEQGGVVRTHANEFVLDPETTARLGGPDALNKLLGGAGLVAAPENASSSSTTGSDGGSGPVSVSLSNIVIQAEDGSPLG</sequence>
<accession>A0A0F9BAP6</accession>
<proteinExistence type="predicted"/>